<gene>
    <name evidence="1" type="ORF">LPA65_08660</name>
</gene>
<dbReference type="AlphaFoldDB" id="A0AAN1Q274"/>
<organism evidence="1 2">
    <name type="scientific">Lactiplantibacillus argentoratensis</name>
    <dbReference type="NCBI Taxonomy" id="271881"/>
    <lineage>
        <taxon>Bacteria</taxon>
        <taxon>Bacillati</taxon>
        <taxon>Bacillota</taxon>
        <taxon>Bacilli</taxon>
        <taxon>Lactobacillales</taxon>
        <taxon>Lactobacillaceae</taxon>
        <taxon>Lactiplantibacillus</taxon>
    </lineage>
</organism>
<name>A0AAN1Q274_9LACO</name>
<dbReference type="EMBL" id="CP032751">
    <property type="protein sequence ID" value="AYJ35847.1"/>
    <property type="molecule type" value="Genomic_DNA"/>
</dbReference>
<evidence type="ECO:0000313" key="2">
    <source>
        <dbReference type="Proteomes" id="UP000281644"/>
    </source>
</evidence>
<evidence type="ECO:0000313" key="1">
    <source>
        <dbReference type="EMBL" id="AYJ35847.1"/>
    </source>
</evidence>
<protein>
    <submittedName>
        <fullName evidence="1">Uncharacterized protein</fullName>
    </submittedName>
</protein>
<dbReference type="KEGG" id="larg:LPA65_08660"/>
<proteinExistence type="predicted"/>
<sequence>MAHHNRGYVSPANDSNNGSMAAIVRHGHNASYVLYYDSFQTNFQNLFTNFNDDYDTIRHLRI</sequence>
<dbReference type="Proteomes" id="UP000281644">
    <property type="component" value="Chromosome"/>
</dbReference>
<accession>A0AAN1Q274</accession>
<reference evidence="1 2" key="1">
    <citation type="submission" date="2018-10" db="EMBL/GenBank/DDBJ databases">
        <title>Genome sequencing of Lactobacillus species.</title>
        <authorList>
            <person name="Baek C."/>
            <person name="Yi H."/>
        </authorList>
    </citation>
    <scope>NUCLEOTIDE SEQUENCE [LARGE SCALE GENOMIC DNA]</scope>
    <source>
        <strain evidence="1 2">DSM 16365</strain>
    </source>
</reference>